<keyword evidence="2" id="KW-1185">Reference proteome</keyword>
<accession>A0ACB8QQ93</accession>
<reference evidence="1" key="2">
    <citation type="journal article" date="2022" name="New Phytol.">
        <title>Evolutionary transition to the ectomycorrhizal habit in the genomes of a hyperdiverse lineage of mushroom-forming fungi.</title>
        <authorList>
            <person name="Looney B."/>
            <person name="Miyauchi S."/>
            <person name="Morin E."/>
            <person name="Drula E."/>
            <person name="Courty P.E."/>
            <person name="Kohler A."/>
            <person name="Kuo A."/>
            <person name="LaButti K."/>
            <person name="Pangilinan J."/>
            <person name="Lipzen A."/>
            <person name="Riley R."/>
            <person name="Andreopoulos W."/>
            <person name="He G."/>
            <person name="Johnson J."/>
            <person name="Nolan M."/>
            <person name="Tritt A."/>
            <person name="Barry K.W."/>
            <person name="Grigoriev I.V."/>
            <person name="Nagy L.G."/>
            <person name="Hibbett D."/>
            <person name="Henrissat B."/>
            <person name="Matheny P.B."/>
            <person name="Labbe J."/>
            <person name="Martin F.M."/>
        </authorList>
    </citation>
    <scope>NUCLEOTIDE SEQUENCE</scope>
    <source>
        <strain evidence="1">EC-137</strain>
    </source>
</reference>
<reference evidence="1" key="1">
    <citation type="submission" date="2021-02" db="EMBL/GenBank/DDBJ databases">
        <authorList>
            <consortium name="DOE Joint Genome Institute"/>
            <person name="Ahrendt S."/>
            <person name="Looney B.P."/>
            <person name="Miyauchi S."/>
            <person name="Morin E."/>
            <person name="Drula E."/>
            <person name="Courty P.E."/>
            <person name="Chicoki N."/>
            <person name="Fauchery L."/>
            <person name="Kohler A."/>
            <person name="Kuo A."/>
            <person name="Labutti K."/>
            <person name="Pangilinan J."/>
            <person name="Lipzen A."/>
            <person name="Riley R."/>
            <person name="Andreopoulos W."/>
            <person name="He G."/>
            <person name="Johnson J."/>
            <person name="Barry K.W."/>
            <person name="Grigoriev I.V."/>
            <person name="Nagy L."/>
            <person name="Hibbett D."/>
            <person name="Henrissat B."/>
            <person name="Matheny P.B."/>
            <person name="Labbe J."/>
            <person name="Martin F."/>
        </authorList>
    </citation>
    <scope>NUCLEOTIDE SEQUENCE</scope>
    <source>
        <strain evidence="1">EC-137</strain>
    </source>
</reference>
<evidence type="ECO:0000313" key="2">
    <source>
        <dbReference type="Proteomes" id="UP000814128"/>
    </source>
</evidence>
<organism evidence="1 2">
    <name type="scientific">Vararia minispora EC-137</name>
    <dbReference type="NCBI Taxonomy" id="1314806"/>
    <lineage>
        <taxon>Eukaryota</taxon>
        <taxon>Fungi</taxon>
        <taxon>Dikarya</taxon>
        <taxon>Basidiomycota</taxon>
        <taxon>Agaricomycotina</taxon>
        <taxon>Agaricomycetes</taxon>
        <taxon>Russulales</taxon>
        <taxon>Lachnocladiaceae</taxon>
        <taxon>Vararia</taxon>
    </lineage>
</organism>
<comment type="caution">
    <text evidence="1">The sequence shown here is derived from an EMBL/GenBank/DDBJ whole genome shotgun (WGS) entry which is preliminary data.</text>
</comment>
<evidence type="ECO:0000313" key="1">
    <source>
        <dbReference type="EMBL" id="KAI0033586.1"/>
    </source>
</evidence>
<proteinExistence type="predicted"/>
<protein>
    <submittedName>
        <fullName evidence="1">MAGE family-domain-containing protein</fullName>
    </submittedName>
</protein>
<dbReference type="EMBL" id="MU273516">
    <property type="protein sequence ID" value="KAI0033586.1"/>
    <property type="molecule type" value="Genomic_DNA"/>
</dbReference>
<name>A0ACB8QQ93_9AGAM</name>
<dbReference type="Proteomes" id="UP000814128">
    <property type="component" value="Unassembled WGS sequence"/>
</dbReference>
<gene>
    <name evidence="1" type="ORF">K488DRAFT_77803</name>
</gene>
<sequence>MPRAGPSRSQRLASQSQPQPTQTQGYGRRQRRRHNEEEDDEDEGGDEVMGRDDDEEDGSAEVDGDLQKKVASLVRLAIFNEQRRLPLKRDEISKKVMGSQRGAFKPVFEGAQQILRATFGMELVELQTRAATQEAAMDGGKRKRGQEASPSQATGASQLMQTQAQEAMGLKRKATATGAKAYILRSALDTDLITVAAQTDRVIMSEELDIAPAPPDDEVGARSYGSIIAWNAGDALSALGILHVMLALILVNGRVISDADLRALLRRLQLREQDSVDLPAAMPHRIQPVDQYLGELLRKQYLDRVRIGQPAGKRGRSGASQATQAADDESGAYEWRWGPRAFAEVGEKAVARFIGEFMTEAREDDGESDSDEGEDTRGLVRGRRKEDAEKRLQAMLRGIERAAGGNLLDIA</sequence>